<dbReference type="PANTHER" id="PTHR12630">
    <property type="entry name" value="N-LINKED OLIGOSACCHARIDE PROCESSING"/>
    <property type="match status" value="1"/>
</dbReference>
<protein>
    <recommendedName>
        <fullName evidence="3">MRH domain-containing protein</fullName>
    </recommendedName>
</protein>
<dbReference type="Pfam" id="PF13015">
    <property type="entry name" value="PRKCSH_1"/>
    <property type="match status" value="1"/>
</dbReference>
<dbReference type="OrthoDB" id="28322at2759"/>
<keyword evidence="5" id="KW-1185">Reference proteome</keyword>
<evidence type="ECO:0000313" key="5">
    <source>
        <dbReference type="Proteomes" id="UP000821853"/>
    </source>
</evidence>
<dbReference type="Gene3D" id="2.70.130.10">
    <property type="entry name" value="Mannose-6-phosphate receptor binding domain"/>
    <property type="match status" value="1"/>
</dbReference>
<evidence type="ECO:0000256" key="2">
    <source>
        <dbReference type="ARBA" id="ARBA00023157"/>
    </source>
</evidence>
<keyword evidence="2" id="KW-1015">Disulfide bond</keyword>
<gene>
    <name evidence="4" type="ORF">HPB48_011407</name>
</gene>
<dbReference type="SUPFAM" id="SSF50911">
    <property type="entry name" value="Mannose 6-phosphate receptor domain"/>
    <property type="match status" value="1"/>
</dbReference>
<dbReference type="PROSITE" id="PS51914">
    <property type="entry name" value="MRH"/>
    <property type="match status" value="1"/>
</dbReference>
<evidence type="ECO:0000256" key="1">
    <source>
        <dbReference type="ARBA" id="ARBA00022729"/>
    </source>
</evidence>
<dbReference type="GO" id="GO:0005794">
    <property type="term" value="C:Golgi apparatus"/>
    <property type="evidence" value="ECO:0007669"/>
    <property type="project" value="TreeGrafter"/>
</dbReference>
<sequence length="364" mass="40015">MAPAALRDKSQLSDATEGVTRHDNVGRLLLPAACYTEWRATNFRASASCDRVVPCAMKQADDTRDRHVRRLASDRTAVISSIFLLALGKYGPFERRRAVPTTVAFAAVPGESVPMRLVKQAAGHNSGLPPAGPLQHQQTTVVRTPPRPFKGPEHLRPLLGRCFSQSTAGYRYTLCPFDNVTQAEESARWNAYNGVLGVWQGWSAANGSLTAMHYTHGDSCGSLNRSVEVRLTCAPQPSLVSVSEPERCRYAMELAVPTVCHEDALLVWPALGQPQWQQRWHLAHSRHHSGETTAQACLLTCHFLCWFQSSRVFLSVPYCATQGHDAELAQILWEAGLGVAPTTVARPAWADLAPQCHTVYQELA</sequence>
<dbReference type="EMBL" id="JABSTR010000003">
    <property type="protein sequence ID" value="KAH9365381.1"/>
    <property type="molecule type" value="Genomic_DNA"/>
</dbReference>
<name>A0A9J6FQM7_HAELO</name>
<dbReference type="Proteomes" id="UP000821853">
    <property type="component" value="Unassembled WGS sequence"/>
</dbReference>
<dbReference type="InterPro" id="IPR044865">
    <property type="entry name" value="MRH_dom"/>
</dbReference>
<dbReference type="InterPro" id="IPR036607">
    <property type="entry name" value="PRKCSH"/>
</dbReference>
<feature type="domain" description="MRH" evidence="3">
    <location>
        <begin position="160"/>
        <end position="262"/>
    </location>
</feature>
<evidence type="ECO:0000313" key="4">
    <source>
        <dbReference type="EMBL" id="KAH9365381.1"/>
    </source>
</evidence>
<organism evidence="4 5">
    <name type="scientific">Haemaphysalis longicornis</name>
    <name type="common">Bush tick</name>
    <dbReference type="NCBI Taxonomy" id="44386"/>
    <lineage>
        <taxon>Eukaryota</taxon>
        <taxon>Metazoa</taxon>
        <taxon>Ecdysozoa</taxon>
        <taxon>Arthropoda</taxon>
        <taxon>Chelicerata</taxon>
        <taxon>Arachnida</taxon>
        <taxon>Acari</taxon>
        <taxon>Parasitiformes</taxon>
        <taxon>Ixodida</taxon>
        <taxon>Ixodoidea</taxon>
        <taxon>Ixodidae</taxon>
        <taxon>Haemaphysalinae</taxon>
        <taxon>Haemaphysalis</taxon>
    </lineage>
</organism>
<evidence type="ECO:0000259" key="3">
    <source>
        <dbReference type="PROSITE" id="PS51914"/>
    </source>
</evidence>
<comment type="caution">
    <text evidence="4">The sequence shown here is derived from an EMBL/GenBank/DDBJ whole genome shotgun (WGS) entry which is preliminary data.</text>
</comment>
<accession>A0A9J6FQM7</accession>
<dbReference type="PANTHER" id="PTHR12630:SF6">
    <property type="entry name" value="N-ACETYLGLUCOSAMINE-1-PHOSPHOTRANSFERASE SUBUNIT GAMMA"/>
    <property type="match status" value="1"/>
</dbReference>
<dbReference type="AlphaFoldDB" id="A0A9J6FQM7"/>
<reference evidence="4 5" key="1">
    <citation type="journal article" date="2020" name="Cell">
        <title>Large-Scale Comparative Analyses of Tick Genomes Elucidate Their Genetic Diversity and Vector Capacities.</title>
        <authorList>
            <consortium name="Tick Genome and Microbiome Consortium (TIGMIC)"/>
            <person name="Jia N."/>
            <person name="Wang J."/>
            <person name="Shi W."/>
            <person name="Du L."/>
            <person name="Sun Y."/>
            <person name="Zhan W."/>
            <person name="Jiang J.F."/>
            <person name="Wang Q."/>
            <person name="Zhang B."/>
            <person name="Ji P."/>
            <person name="Bell-Sakyi L."/>
            <person name="Cui X.M."/>
            <person name="Yuan T.T."/>
            <person name="Jiang B.G."/>
            <person name="Yang W.F."/>
            <person name="Lam T.T."/>
            <person name="Chang Q.C."/>
            <person name="Ding S.J."/>
            <person name="Wang X.J."/>
            <person name="Zhu J.G."/>
            <person name="Ruan X.D."/>
            <person name="Zhao L."/>
            <person name="Wei J.T."/>
            <person name="Ye R.Z."/>
            <person name="Que T.C."/>
            <person name="Du C.H."/>
            <person name="Zhou Y.H."/>
            <person name="Cheng J.X."/>
            <person name="Dai P.F."/>
            <person name="Guo W.B."/>
            <person name="Han X.H."/>
            <person name="Huang E.J."/>
            <person name="Li L.F."/>
            <person name="Wei W."/>
            <person name="Gao Y.C."/>
            <person name="Liu J.Z."/>
            <person name="Shao H.Z."/>
            <person name="Wang X."/>
            <person name="Wang C.C."/>
            <person name="Yang T.C."/>
            <person name="Huo Q.B."/>
            <person name="Li W."/>
            <person name="Chen H.Y."/>
            <person name="Chen S.E."/>
            <person name="Zhou L.G."/>
            <person name="Ni X.B."/>
            <person name="Tian J.H."/>
            <person name="Sheng Y."/>
            <person name="Liu T."/>
            <person name="Pan Y.S."/>
            <person name="Xia L.Y."/>
            <person name="Li J."/>
            <person name="Zhao F."/>
            <person name="Cao W.C."/>
        </authorList>
    </citation>
    <scope>NUCLEOTIDE SEQUENCE [LARGE SCALE GENOMIC DNA]</scope>
    <source>
        <strain evidence="4">HaeL-2018</strain>
    </source>
</reference>
<dbReference type="VEuPathDB" id="VectorBase:HLOH_055196"/>
<keyword evidence="1" id="KW-0732">Signal</keyword>
<dbReference type="InterPro" id="IPR039794">
    <property type="entry name" value="Gtb1-like"/>
</dbReference>
<proteinExistence type="predicted"/>
<dbReference type="InterPro" id="IPR009011">
    <property type="entry name" value="Man6P_isomerase_rcpt-bd_dom_sf"/>
</dbReference>